<accession>A0ABN9PYM9</accession>
<dbReference type="SUPFAM" id="SSF56712">
    <property type="entry name" value="Prokaryotic type I DNA topoisomerase"/>
    <property type="match status" value="1"/>
</dbReference>
<dbReference type="EC" id="5.6.2.1" evidence="4"/>
<keyword evidence="2 4" id="KW-0238">DNA-binding</keyword>
<dbReference type="InterPro" id="IPR023405">
    <property type="entry name" value="Topo_IA_core_domain"/>
</dbReference>
<feature type="signal peptide" evidence="5">
    <location>
        <begin position="1"/>
        <end position="20"/>
    </location>
</feature>
<feature type="chain" id="PRO_5046812367" description="DNA topoisomerase" evidence="5">
    <location>
        <begin position="21"/>
        <end position="576"/>
    </location>
</feature>
<dbReference type="SUPFAM" id="SSF52266">
    <property type="entry name" value="SGNH hydrolase"/>
    <property type="match status" value="1"/>
</dbReference>
<gene>
    <name evidence="7" type="ORF">PCOR1329_LOCUS7190</name>
</gene>
<feature type="non-terminal residue" evidence="7">
    <location>
        <position position="576"/>
    </location>
</feature>
<feature type="non-terminal residue" evidence="7">
    <location>
        <position position="1"/>
    </location>
</feature>
<dbReference type="Pfam" id="PF01131">
    <property type="entry name" value="Topoisom_bac"/>
    <property type="match status" value="1"/>
</dbReference>
<dbReference type="InterPro" id="IPR036514">
    <property type="entry name" value="SGNH_hydro_sf"/>
</dbReference>
<comment type="function">
    <text evidence="4">Introduces a single-strand break via transesterification at a target site in duplex DNA. Releases the supercoiling and torsional tension of DNA introduced during the DNA replication and transcription by transiently cleaving and rejoining one strand of the DNA duplex. The scissile phosphodiester is attacked by the catalytic tyrosine of the enzyme, resulting in the formation of a DNA-(5'-phosphotyrosyl)-enzyme intermediate and the expulsion of a 3'-OH DNA strand.</text>
</comment>
<evidence type="ECO:0000256" key="3">
    <source>
        <dbReference type="ARBA" id="ARBA00023235"/>
    </source>
</evidence>
<dbReference type="EMBL" id="CAUYUJ010001944">
    <property type="protein sequence ID" value="CAK0798430.1"/>
    <property type="molecule type" value="Genomic_DNA"/>
</dbReference>
<feature type="domain" description="Topo IA-type catalytic" evidence="6">
    <location>
        <begin position="365"/>
        <end position="546"/>
    </location>
</feature>
<comment type="similarity">
    <text evidence="4">Belongs to the type IA topoisomerase family.</text>
</comment>
<comment type="caution">
    <text evidence="7">The sequence shown here is derived from an EMBL/GenBank/DDBJ whole genome shotgun (WGS) entry which is preliminary data.</text>
</comment>
<dbReference type="InterPro" id="IPR000380">
    <property type="entry name" value="Topo_IA"/>
</dbReference>
<keyword evidence="3 4" id="KW-0413">Isomerase</keyword>
<proteinExistence type="inferred from homology"/>
<dbReference type="PANTHER" id="PTHR11390">
    <property type="entry name" value="PROKARYOTIC DNA TOPOISOMERASE"/>
    <property type="match status" value="1"/>
</dbReference>
<name>A0ABN9PYM9_9DINO</name>
<dbReference type="Pfam" id="PF13472">
    <property type="entry name" value="Lipase_GDSL_2"/>
    <property type="match status" value="1"/>
</dbReference>
<dbReference type="InterPro" id="IPR013830">
    <property type="entry name" value="SGNH_hydro"/>
</dbReference>
<organism evidence="7 8">
    <name type="scientific">Prorocentrum cordatum</name>
    <dbReference type="NCBI Taxonomy" id="2364126"/>
    <lineage>
        <taxon>Eukaryota</taxon>
        <taxon>Sar</taxon>
        <taxon>Alveolata</taxon>
        <taxon>Dinophyceae</taxon>
        <taxon>Prorocentrales</taxon>
        <taxon>Prorocentraceae</taxon>
        <taxon>Prorocentrum</taxon>
    </lineage>
</organism>
<dbReference type="Gene3D" id="3.40.50.1110">
    <property type="entry name" value="SGNH hydrolase"/>
    <property type="match status" value="1"/>
</dbReference>
<dbReference type="PANTHER" id="PTHR11390:SF20">
    <property type="entry name" value="DNA TOPOISOMERASE 3-BETA-1"/>
    <property type="match status" value="1"/>
</dbReference>
<evidence type="ECO:0000256" key="5">
    <source>
        <dbReference type="SAM" id="SignalP"/>
    </source>
</evidence>
<evidence type="ECO:0000256" key="2">
    <source>
        <dbReference type="ARBA" id="ARBA00023125"/>
    </source>
</evidence>
<evidence type="ECO:0000256" key="4">
    <source>
        <dbReference type="RuleBase" id="RU362092"/>
    </source>
</evidence>
<reference evidence="7" key="1">
    <citation type="submission" date="2023-10" db="EMBL/GenBank/DDBJ databases">
        <authorList>
            <person name="Chen Y."/>
            <person name="Shah S."/>
            <person name="Dougan E. K."/>
            <person name="Thang M."/>
            <person name="Chan C."/>
        </authorList>
    </citation>
    <scope>NUCLEOTIDE SEQUENCE [LARGE SCALE GENOMIC DNA]</scope>
</reference>
<keyword evidence="5" id="KW-0732">Signal</keyword>
<keyword evidence="1 4" id="KW-0799">Topoisomerase</keyword>
<dbReference type="SMART" id="SM00437">
    <property type="entry name" value="TOP1Ac"/>
    <property type="match status" value="1"/>
</dbReference>
<evidence type="ECO:0000313" key="8">
    <source>
        <dbReference type="Proteomes" id="UP001189429"/>
    </source>
</evidence>
<comment type="catalytic activity">
    <reaction evidence="4">
        <text>ATP-independent breakage of single-stranded DNA, followed by passage and rejoining.</text>
        <dbReference type="EC" id="5.6.2.1"/>
    </reaction>
</comment>
<sequence>ALSLTHSLLALFLPPPQGRRQCGPAGRALEGLSLPHHTPCLRVTPWRPLPRRHSRCGRGAAAAGLLLLGSLAPGAGGAAPHASAPPACAADAEASRALVAPEGAPFEPRAELDETWHRRWELRNKADVGQLRELCSAGPLDVLLLGDSITEKWLRPSLTEHPDGRMEYTEEELLELGGDLQAAFPSRRVGVAAVGGDRILDLLWRLRAGGLGEAVKLCAPKAVHVLIGTNDLGMGITPADAGESYRQLVGELVAMRPDAQLTLQLVMPRYFKGREDVHLAGPGPLMKWSPKSLQWVACPDAREEQMPLRGDGSKYCAVMFPPVRELNRMIARVASEIGASGHDARILDCTSFLTVGGSISKSPSFLATVAPDCFTSEAEARVELGGVEFRAVSSRCIPGLFSWCDITGDPVEDAGEMDVAELQPGDLCRVVSVVVREGATEPPPYLSEAKLLGLMEEHGIGTDASMAQHVGNILKRGYVWLDQETRELVPAALGLALVFAYTMVDPGLVRPTVRSAIENECGNVAKGKARKGEVVARVMRIFERKFDYRPRFASACAAARAAETQTRIRVACISDG</sequence>
<evidence type="ECO:0000313" key="7">
    <source>
        <dbReference type="EMBL" id="CAK0798430.1"/>
    </source>
</evidence>
<evidence type="ECO:0000256" key="1">
    <source>
        <dbReference type="ARBA" id="ARBA00023029"/>
    </source>
</evidence>
<dbReference type="PROSITE" id="PS52039">
    <property type="entry name" value="TOPO_IA_2"/>
    <property type="match status" value="1"/>
</dbReference>
<dbReference type="Proteomes" id="UP001189429">
    <property type="component" value="Unassembled WGS sequence"/>
</dbReference>
<dbReference type="Gene3D" id="1.10.460.10">
    <property type="entry name" value="Topoisomerase I, domain 2"/>
    <property type="match status" value="1"/>
</dbReference>
<dbReference type="InterPro" id="IPR013497">
    <property type="entry name" value="Topo_IA_cen"/>
</dbReference>
<dbReference type="InterPro" id="IPR013824">
    <property type="entry name" value="Topo_IA_cen_sub1"/>
</dbReference>
<keyword evidence="8" id="KW-1185">Reference proteome</keyword>
<protein>
    <recommendedName>
        <fullName evidence="4">DNA topoisomerase</fullName>
        <ecNumber evidence="4">5.6.2.1</ecNumber>
    </recommendedName>
</protein>
<evidence type="ECO:0000259" key="6">
    <source>
        <dbReference type="PROSITE" id="PS52039"/>
    </source>
</evidence>
<dbReference type="InterPro" id="IPR003602">
    <property type="entry name" value="Topo_IA_DNA-bd_dom"/>
</dbReference>